<proteinExistence type="predicted"/>
<evidence type="ECO:0000256" key="1">
    <source>
        <dbReference type="ARBA" id="ARBA00022603"/>
    </source>
</evidence>
<accession>A0ABX8XIE0</accession>
<evidence type="ECO:0000313" key="4">
    <source>
        <dbReference type="EMBL" id="QYX75670.1"/>
    </source>
</evidence>
<dbReference type="PROSITE" id="PS51681">
    <property type="entry name" value="SAM_MT_NNMT_PNMT_TEMT"/>
    <property type="match status" value="1"/>
</dbReference>
<dbReference type="InterPro" id="IPR029063">
    <property type="entry name" value="SAM-dependent_MTases_sf"/>
</dbReference>
<dbReference type="RefSeq" id="WP_220644827.1">
    <property type="nucleotide sequence ID" value="NZ_CP080647.1"/>
</dbReference>
<evidence type="ECO:0000256" key="2">
    <source>
        <dbReference type="ARBA" id="ARBA00022679"/>
    </source>
</evidence>
<dbReference type="EMBL" id="CP080647">
    <property type="protein sequence ID" value="QYX75670.1"/>
    <property type="molecule type" value="Genomic_DNA"/>
</dbReference>
<sequence>MPFGSSDEQAQLNGDAQWDDFDPARYVEKNYSEVLSVDEEIMSIVRAHFSDHFRERSDLPVHGIDVGAGANLYPAFLMLPWCDRITLLDRSKSNRAYLRGQIDEHDGSWEKFWQKLCQDDAYAAIPDGPWPRLREVAQVKEGDILRPVDLPDRWQTGTMFFVAESISTDTEDFHRAVQHFLEALTPGAPFAAAFMEHSAGYQVGDLWFPASNVSRTEIEASIRRFTDSVQIHEIGEQGEVRTGYDYIILGCGFR</sequence>
<gene>
    <name evidence="4" type="ORF">K1J60_03285</name>
</gene>
<keyword evidence="2" id="KW-0808">Transferase</keyword>
<dbReference type="Gene3D" id="3.40.50.150">
    <property type="entry name" value="Vaccinia Virus protein VP39"/>
    <property type="match status" value="1"/>
</dbReference>
<keyword evidence="5" id="KW-1185">Reference proteome</keyword>
<evidence type="ECO:0000256" key="3">
    <source>
        <dbReference type="ARBA" id="ARBA00022691"/>
    </source>
</evidence>
<dbReference type="GO" id="GO:0008168">
    <property type="term" value="F:methyltransferase activity"/>
    <property type="evidence" value="ECO:0007669"/>
    <property type="project" value="UniProtKB-KW"/>
</dbReference>
<keyword evidence="1 4" id="KW-0489">Methyltransferase</keyword>
<organism evidence="4 5">
    <name type="scientific">Streptomyces akebiae</name>
    <dbReference type="NCBI Taxonomy" id="2865673"/>
    <lineage>
        <taxon>Bacteria</taxon>
        <taxon>Bacillati</taxon>
        <taxon>Actinomycetota</taxon>
        <taxon>Actinomycetes</taxon>
        <taxon>Kitasatosporales</taxon>
        <taxon>Streptomycetaceae</taxon>
        <taxon>Streptomyces</taxon>
    </lineage>
</organism>
<evidence type="ECO:0000313" key="5">
    <source>
        <dbReference type="Proteomes" id="UP000827138"/>
    </source>
</evidence>
<name>A0ABX8XIE0_9ACTN</name>
<dbReference type="NCBIfam" id="NF040568">
    <property type="entry name" value="SCO2525_fam"/>
    <property type="match status" value="1"/>
</dbReference>
<dbReference type="PANTHER" id="PTHR10867:SF17">
    <property type="entry name" value="NICOTINAMIDE N-METHYLTRANSFERASE"/>
    <property type="match status" value="1"/>
</dbReference>
<dbReference type="GO" id="GO:0032259">
    <property type="term" value="P:methylation"/>
    <property type="evidence" value="ECO:0007669"/>
    <property type="project" value="UniProtKB-KW"/>
</dbReference>
<dbReference type="PANTHER" id="PTHR10867">
    <property type="entry name" value="NNMT/PNMT/TEMT FAMILY MEMBER"/>
    <property type="match status" value="1"/>
</dbReference>
<keyword evidence="3" id="KW-0949">S-adenosyl-L-methionine</keyword>
<dbReference type="InterPro" id="IPR000940">
    <property type="entry name" value="NNMT_TEMT_trans"/>
</dbReference>
<reference evidence="4 5" key="1">
    <citation type="submission" date="2021-08" db="EMBL/GenBank/DDBJ databases">
        <authorList>
            <person name="Ping M."/>
        </authorList>
    </citation>
    <scope>NUCLEOTIDE SEQUENCE [LARGE SCALE GENOMIC DNA]</scope>
    <source>
        <strain evidence="4 5">MG28</strain>
    </source>
</reference>
<dbReference type="SUPFAM" id="SSF53335">
    <property type="entry name" value="S-adenosyl-L-methionine-dependent methyltransferases"/>
    <property type="match status" value="1"/>
</dbReference>
<dbReference type="Pfam" id="PF01234">
    <property type="entry name" value="NNMT_PNMT_TEMT"/>
    <property type="match status" value="1"/>
</dbReference>
<protein>
    <submittedName>
        <fullName evidence="4">Methyltransferase</fullName>
    </submittedName>
</protein>
<dbReference type="Proteomes" id="UP000827138">
    <property type="component" value="Chromosome"/>
</dbReference>